<dbReference type="EMBL" id="SIJB01000038">
    <property type="protein sequence ID" value="NBI30740.1"/>
    <property type="molecule type" value="Genomic_DNA"/>
</dbReference>
<dbReference type="Pfam" id="PF05135">
    <property type="entry name" value="Phage_connect_1"/>
    <property type="match status" value="1"/>
</dbReference>
<name>A0A6N9Q7I7_9BACL</name>
<dbReference type="Proteomes" id="UP000448943">
    <property type="component" value="Unassembled WGS sequence"/>
</dbReference>
<comment type="caution">
    <text evidence="1">The sequence shown here is derived from an EMBL/GenBank/DDBJ whole genome shotgun (WGS) entry which is preliminary data.</text>
</comment>
<dbReference type="InterPro" id="IPR021146">
    <property type="entry name" value="Phage_gp6-like_head-tail"/>
</dbReference>
<gene>
    <name evidence="1" type="ORF">ERL59_17455</name>
</gene>
<protein>
    <submittedName>
        <fullName evidence="1">Phage gp6-like head-tail connector protein</fullName>
    </submittedName>
</protein>
<accession>A0A6N9Q7I7</accession>
<organism evidence="1 2">
    <name type="scientific">Chengkuizengella marina</name>
    <dbReference type="NCBI Taxonomy" id="2507566"/>
    <lineage>
        <taxon>Bacteria</taxon>
        <taxon>Bacillati</taxon>
        <taxon>Bacillota</taxon>
        <taxon>Bacilli</taxon>
        <taxon>Bacillales</taxon>
        <taxon>Paenibacillaceae</taxon>
        <taxon>Chengkuizengella</taxon>
    </lineage>
</organism>
<dbReference type="Gene3D" id="1.10.3230.30">
    <property type="entry name" value="Phage gp6-like head-tail connector protein"/>
    <property type="match status" value="1"/>
</dbReference>
<dbReference type="CDD" id="cd08054">
    <property type="entry name" value="gp6"/>
    <property type="match status" value="1"/>
</dbReference>
<proteinExistence type="predicted"/>
<dbReference type="OrthoDB" id="5654at2"/>
<dbReference type="InterPro" id="IPR006450">
    <property type="entry name" value="Phage_HK97_gp6-like"/>
</dbReference>
<reference evidence="1 2" key="1">
    <citation type="submission" date="2019-01" db="EMBL/GenBank/DDBJ databases">
        <title>Chengkuizengella sp. nov., isolated from deep-sea sediment of East Pacific Ocean.</title>
        <authorList>
            <person name="Yang J."/>
            <person name="Lai Q."/>
            <person name="Shao Z."/>
        </authorList>
    </citation>
    <scope>NUCLEOTIDE SEQUENCE [LARGE SCALE GENOMIC DNA]</scope>
    <source>
        <strain evidence="1 2">YPA3-1-1</strain>
    </source>
</reference>
<evidence type="ECO:0000313" key="2">
    <source>
        <dbReference type="Proteomes" id="UP000448943"/>
    </source>
</evidence>
<dbReference type="NCBIfam" id="TIGR01560">
    <property type="entry name" value="put_DNA_pack"/>
    <property type="match status" value="1"/>
</dbReference>
<keyword evidence="2" id="KW-1185">Reference proteome</keyword>
<sequence>MMLEQLKEYLRIDGSEDDVILTLLLDAAIEFLVKAGVPETESNLYKLAVMLYVTLHYENRDPSQSIEKLNFAFQSIILQLKEWGEDE</sequence>
<dbReference type="AlphaFoldDB" id="A0A6N9Q7I7"/>
<evidence type="ECO:0000313" key="1">
    <source>
        <dbReference type="EMBL" id="NBI30740.1"/>
    </source>
</evidence>